<dbReference type="RefSeq" id="WP_002725872.1">
    <property type="nucleotide sequence ID" value="NZ_CAHP01000009.1"/>
</dbReference>
<dbReference type="OrthoDB" id="9811076at2"/>
<dbReference type="PANTHER" id="PTHR42954">
    <property type="entry name" value="FE(2+) TRANSPORT PROTEIN A"/>
    <property type="match status" value="1"/>
</dbReference>
<proteinExistence type="predicted"/>
<reference evidence="3 4" key="1">
    <citation type="journal article" date="2012" name="J. Bacteriol.">
        <title>Draft Genome Sequence of the Purple Photosynthetic Bacterium Phaeospirillum molischianum DSM120, a Particularly Versatile Bacterium.</title>
        <authorList>
            <person name="Duquesne K."/>
            <person name="Prima V."/>
            <person name="Ji B."/>
            <person name="Rouy Z."/>
            <person name="Medigue C."/>
            <person name="Talla E."/>
            <person name="Sturgis J.N."/>
        </authorList>
    </citation>
    <scope>NUCLEOTIDE SEQUENCE [LARGE SCALE GENOMIC DNA]</scope>
    <source>
        <strain evidence="4">DSM120</strain>
    </source>
</reference>
<comment type="caution">
    <text evidence="3">The sequence shown here is derived from an EMBL/GenBank/DDBJ whole genome shotgun (WGS) entry which is preliminary data.</text>
</comment>
<dbReference type="SUPFAM" id="SSF50037">
    <property type="entry name" value="C-terminal domain of transcriptional repressors"/>
    <property type="match status" value="1"/>
</dbReference>
<feature type="domain" description="Ferrous iron transporter FeoA-like" evidence="2">
    <location>
        <begin position="3"/>
        <end position="76"/>
    </location>
</feature>
<organism evidence="3 4">
    <name type="scientific">Magnetospirillum molischianum DSM 120</name>
    <dbReference type="NCBI Taxonomy" id="1150626"/>
    <lineage>
        <taxon>Bacteria</taxon>
        <taxon>Pseudomonadati</taxon>
        <taxon>Pseudomonadota</taxon>
        <taxon>Alphaproteobacteria</taxon>
        <taxon>Rhodospirillales</taxon>
        <taxon>Rhodospirillaceae</taxon>
        <taxon>Magnetospirillum</taxon>
    </lineage>
</organism>
<sequence>MDISVQDLKPGDAARITGFAKGDRDYRQRLLAMGLTPGVAFQVTRVAPLGDPVEISVRDFTLTLRRNEAAILKVERV</sequence>
<accession>H8FNP5</accession>
<dbReference type="InterPro" id="IPR008988">
    <property type="entry name" value="Transcriptional_repressor_C"/>
</dbReference>
<dbReference type="EMBL" id="CAHP01000009">
    <property type="protein sequence ID" value="CCG39983.1"/>
    <property type="molecule type" value="Genomic_DNA"/>
</dbReference>
<dbReference type="STRING" id="1150626.PHAMO_170042"/>
<dbReference type="Proteomes" id="UP000004169">
    <property type="component" value="Unassembled WGS sequence"/>
</dbReference>
<evidence type="ECO:0000313" key="3">
    <source>
        <dbReference type="EMBL" id="CCG39983.1"/>
    </source>
</evidence>
<gene>
    <name evidence="3" type="primary">feoA</name>
    <name evidence="3" type="ORF">PHAMO_170042</name>
</gene>
<protein>
    <submittedName>
        <fullName evidence="3">Ferrous iron transport protein A</fullName>
    </submittedName>
</protein>
<dbReference type="InterPro" id="IPR038157">
    <property type="entry name" value="FeoA_core_dom"/>
</dbReference>
<dbReference type="Pfam" id="PF04023">
    <property type="entry name" value="FeoA"/>
    <property type="match status" value="1"/>
</dbReference>
<dbReference type="PANTHER" id="PTHR42954:SF2">
    <property type="entry name" value="FE(2+) TRANSPORT PROTEIN A"/>
    <property type="match status" value="1"/>
</dbReference>
<dbReference type="Gene3D" id="2.30.30.90">
    <property type="match status" value="1"/>
</dbReference>
<name>H8FNP5_MAGML</name>
<evidence type="ECO:0000313" key="4">
    <source>
        <dbReference type="Proteomes" id="UP000004169"/>
    </source>
</evidence>
<evidence type="ECO:0000256" key="1">
    <source>
        <dbReference type="ARBA" id="ARBA00023004"/>
    </source>
</evidence>
<dbReference type="GO" id="GO:0046914">
    <property type="term" value="F:transition metal ion binding"/>
    <property type="evidence" value="ECO:0007669"/>
    <property type="project" value="InterPro"/>
</dbReference>
<dbReference type="SMART" id="SM00899">
    <property type="entry name" value="FeoA"/>
    <property type="match status" value="1"/>
</dbReference>
<dbReference type="eggNOG" id="COG1918">
    <property type="taxonomic scope" value="Bacteria"/>
</dbReference>
<dbReference type="InterPro" id="IPR007167">
    <property type="entry name" value="Fe-transptr_FeoA-like"/>
</dbReference>
<dbReference type="AlphaFoldDB" id="H8FNP5"/>
<keyword evidence="4" id="KW-1185">Reference proteome</keyword>
<evidence type="ECO:0000259" key="2">
    <source>
        <dbReference type="SMART" id="SM00899"/>
    </source>
</evidence>
<dbReference type="InterPro" id="IPR052713">
    <property type="entry name" value="FeoA"/>
</dbReference>
<keyword evidence="1" id="KW-0408">Iron</keyword>